<dbReference type="EMBL" id="CH991549">
    <property type="protein sequence ID" value="EDQ89760.1"/>
    <property type="molecule type" value="Genomic_DNA"/>
</dbReference>
<dbReference type="AlphaFoldDB" id="A9UXX2"/>
<protein>
    <submittedName>
        <fullName evidence="1">Uncharacterized protein</fullName>
    </submittedName>
</protein>
<organism evidence="1 2">
    <name type="scientific">Monosiga brevicollis</name>
    <name type="common">Choanoflagellate</name>
    <dbReference type="NCBI Taxonomy" id="81824"/>
    <lineage>
        <taxon>Eukaryota</taxon>
        <taxon>Choanoflagellata</taxon>
        <taxon>Craspedida</taxon>
        <taxon>Salpingoecidae</taxon>
        <taxon>Monosiga</taxon>
    </lineage>
</organism>
<dbReference type="RefSeq" id="XP_001745182.1">
    <property type="nucleotide sequence ID" value="XM_001745130.1"/>
</dbReference>
<sequence length="292" mass="32406">MMEGASNTDAELTKAIANAMFMASSETNKRLMKPIPVDNLVCQDSPSCGALGKCLPCFVRQHDKFAELGDGRLFSKALKAIFRDFVKQEQTCFVVDFIKDLEAFMFLESEDIQIKARHGDLKTWNQFVAAFVPSSRKVNSKNFPHRQPVFDALTYLLSTWNLTLESPAKWAVVDKNSHGAHDVDRRWQACQLTPPRLEDACAVTAPASDCVQQSAASSPMSTFAIPPYPVEKPASMFDFRCPSPLDEELFAQLLEDPVLFGELSNTIASLPASQESQSHEAMAAFPCDEIFP</sequence>
<keyword evidence="2" id="KW-1185">Reference proteome</keyword>
<evidence type="ECO:0000313" key="2">
    <source>
        <dbReference type="Proteomes" id="UP000001357"/>
    </source>
</evidence>
<accession>A9UXX2</accession>
<dbReference type="KEGG" id="mbr:MONBRDRAFT_32142"/>
<dbReference type="Proteomes" id="UP000001357">
    <property type="component" value="Unassembled WGS sequence"/>
</dbReference>
<name>A9UXX2_MONBE</name>
<reference evidence="1 2" key="1">
    <citation type="journal article" date="2008" name="Nature">
        <title>The genome of the choanoflagellate Monosiga brevicollis and the origin of metazoans.</title>
        <authorList>
            <consortium name="JGI Sequencing"/>
            <person name="King N."/>
            <person name="Westbrook M.J."/>
            <person name="Young S.L."/>
            <person name="Kuo A."/>
            <person name="Abedin M."/>
            <person name="Chapman J."/>
            <person name="Fairclough S."/>
            <person name="Hellsten U."/>
            <person name="Isogai Y."/>
            <person name="Letunic I."/>
            <person name="Marr M."/>
            <person name="Pincus D."/>
            <person name="Putnam N."/>
            <person name="Rokas A."/>
            <person name="Wright K.J."/>
            <person name="Zuzow R."/>
            <person name="Dirks W."/>
            <person name="Good M."/>
            <person name="Goodstein D."/>
            <person name="Lemons D."/>
            <person name="Li W."/>
            <person name="Lyons J.B."/>
            <person name="Morris A."/>
            <person name="Nichols S."/>
            <person name="Richter D.J."/>
            <person name="Salamov A."/>
            <person name="Bork P."/>
            <person name="Lim W.A."/>
            <person name="Manning G."/>
            <person name="Miller W.T."/>
            <person name="McGinnis W."/>
            <person name="Shapiro H."/>
            <person name="Tjian R."/>
            <person name="Grigoriev I.V."/>
            <person name="Rokhsar D."/>
        </authorList>
    </citation>
    <scope>NUCLEOTIDE SEQUENCE [LARGE SCALE GENOMIC DNA]</scope>
    <source>
        <strain evidence="2">MX1 / ATCC 50154</strain>
    </source>
</reference>
<evidence type="ECO:0000313" key="1">
    <source>
        <dbReference type="EMBL" id="EDQ89760.1"/>
    </source>
</evidence>
<gene>
    <name evidence="1" type="ORF">MONBRDRAFT_32142</name>
</gene>
<dbReference type="InParanoid" id="A9UXX2"/>
<proteinExistence type="predicted"/>
<dbReference type="GeneID" id="5890473"/>